<evidence type="ECO:0000256" key="2">
    <source>
        <dbReference type="SAM" id="Coils"/>
    </source>
</evidence>
<keyword evidence="5" id="KW-1185">Reference proteome</keyword>
<feature type="region of interest" description="Disordered" evidence="3">
    <location>
        <begin position="249"/>
        <end position="285"/>
    </location>
</feature>
<evidence type="ECO:0000256" key="3">
    <source>
        <dbReference type="SAM" id="MobiDB-lite"/>
    </source>
</evidence>
<keyword evidence="1" id="KW-0106">Calcium</keyword>
<evidence type="ECO:0008006" key="6">
    <source>
        <dbReference type="Google" id="ProtNLM"/>
    </source>
</evidence>
<dbReference type="InterPro" id="IPR018247">
    <property type="entry name" value="EF_Hand_1_Ca_BS"/>
</dbReference>
<dbReference type="EMBL" id="CAXAMM010038651">
    <property type="protein sequence ID" value="CAK9079772.1"/>
    <property type="molecule type" value="Genomic_DNA"/>
</dbReference>
<gene>
    <name evidence="4" type="ORF">SCF082_LOCUS38070</name>
</gene>
<dbReference type="SUPFAM" id="SSF47473">
    <property type="entry name" value="EF-hand"/>
    <property type="match status" value="1"/>
</dbReference>
<dbReference type="PROSITE" id="PS00018">
    <property type="entry name" value="EF_HAND_1"/>
    <property type="match status" value="1"/>
</dbReference>
<dbReference type="Proteomes" id="UP001642464">
    <property type="component" value="Unassembled WGS sequence"/>
</dbReference>
<reference evidence="4 5" key="1">
    <citation type="submission" date="2024-02" db="EMBL/GenBank/DDBJ databases">
        <authorList>
            <person name="Chen Y."/>
            <person name="Shah S."/>
            <person name="Dougan E. K."/>
            <person name="Thang M."/>
            <person name="Chan C."/>
        </authorList>
    </citation>
    <scope>NUCLEOTIDE SEQUENCE [LARGE SCALE GENOMIC DNA]</scope>
</reference>
<evidence type="ECO:0000256" key="1">
    <source>
        <dbReference type="ARBA" id="ARBA00022837"/>
    </source>
</evidence>
<dbReference type="Gene3D" id="1.10.238.10">
    <property type="entry name" value="EF-hand"/>
    <property type="match status" value="1"/>
</dbReference>
<feature type="coiled-coil region" evidence="2">
    <location>
        <begin position="312"/>
        <end position="339"/>
    </location>
</feature>
<organism evidence="4 5">
    <name type="scientific">Durusdinium trenchii</name>
    <dbReference type="NCBI Taxonomy" id="1381693"/>
    <lineage>
        <taxon>Eukaryota</taxon>
        <taxon>Sar</taxon>
        <taxon>Alveolata</taxon>
        <taxon>Dinophyceae</taxon>
        <taxon>Suessiales</taxon>
        <taxon>Symbiodiniaceae</taxon>
        <taxon>Durusdinium</taxon>
    </lineage>
</organism>
<feature type="region of interest" description="Disordered" evidence="3">
    <location>
        <begin position="401"/>
        <end position="421"/>
    </location>
</feature>
<protein>
    <recommendedName>
        <fullName evidence="6">EF-hand domain-containing protein</fullName>
    </recommendedName>
</protein>
<feature type="compositionally biased region" description="Basic and acidic residues" evidence="3">
    <location>
        <begin position="265"/>
        <end position="275"/>
    </location>
</feature>
<dbReference type="InterPro" id="IPR011992">
    <property type="entry name" value="EF-hand-dom_pair"/>
</dbReference>
<sequence>MDPKAELRDFLRQRCGNLKAAFAALDGSETGQLNRHDFETGLCRMGWHDCGNTFLDFDRDNTGTVNLRAFVNGLLGDDVVFGASSRPARHTYHPGMNTPRKLSEHLAPTLLQRIAPQPVVALPHSQPLTPKRCDKEHFARVTPLASSTSPKRSNGPAGAPLEERVRQLENQLAAEQEARCNLEWRLTSQFREMIREEFQGLRRHLAEDAVPNQRVPIYSHLVEKFPRAKDADDEERHYVMVASVSERRLEVEGDTASSVQSRAQHAPDGHDRHDPPPSGHAHGRAVSGTVNGHAHCAGCQQKELPKLDLTPRTLLRQENLALREQILTLREQAIDAKEKESAAAVTAVPSRQLVMTRSQSDQKEVKDMHKGALRDPCREAAPAAARHSGATAWVPAQSLRSSLGRSSTGGTYRMPQRYMNR</sequence>
<evidence type="ECO:0000313" key="4">
    <source>
        <dbReference type="EMBL" id="CAK9079772.1"/>
    </source>
</evidence>
<comment type="caution">
    <text evidence="4">The sequence shown here is derived from an EMBL/GenBank/DDBJ whole genome shotgun (WGS) entry which is preliminary data.</text>
</comment>
<keyword evidence="2" id="KW-0175">Coiled coil</keyword>
<evidence type="ECO:0000313" key="5">
    <source>
        <dbReference type="Proteomes" id="UP001642464"/>
    </source>
</evidence>
<accession>A0ABP0PWK6</accession>
<feature type="compositionally biased region" description="Low complexity" evidence="3">
    <location>
        <begin position="401"/>
        <end position="411"/>
    </location>
</feature>
<name>A0ABP0PWK6_9DINO</name>
<proteinExistence type="predicted"/>